<dbReference type="AlphaFoldDB" id="A0A1M7RPX1"/>
<reference evidence="2 3" key="1">
    <citation type="submission" date="2016-11" db="EMBL/GenBank/DDBJ databases">
        <authorList>
            <person name="Jaros S."/>
            <person name="Januszkiewicz K."/>
            <person name="Wedrychowicz H."/>
        </authorList>
    </citation>
    <scope>NUCLEOTIDE SEQUENCE [LARGE SCALE GENOMIC DNA]</scope>
    <source>
        <strain evidence="2 3">DSM 46144</strain>
    </source>
</reference>
<organism evidence="2 3">
    <name type="scientific">Cryptosporangium aurantiacum</name>
    <dbReference type="NCBI Taxonomy" id="134849"/>
    <lineage>
        <taxon>Bacteria</taxon>
        <taxon>Bacillati</taxon>
        <taxon>Actinomycetota</taxon>
        <taxon>Actinomycetes</taxon>
        <taxon>Cryptosporangiales</taxon>
        <taxon>Cryptosporangiaceae</taxon>
        <taxon>Cryptosporangium</taxon>
    </lineage>
</organism>
<name>A0A1M7RPX1_9ACTN</name>
<gene>
    <name evidence="2" type="ORF">SAMN05443668_1372</name>
</gene>
<accession>A0A1M7RPX1</accession>
<dbReference type="Proteomes" id="UP000184440">
    <property type="component" value="Unassembled WGS sequence"/>
</dbReference>
<dbReference type="OrthoDB" id="4853768at2"/>
<feature type="region of interest" description="Disordered" evidence="1">
    <location>
        <begin position="178"/>
        <end position="215"/>
    </location>
</feature>
<protein>
    <submittedName>
        <fullName evidence="2">Uncharacterized protein</fullName>
    </submittedName>
</protein>
<dbReference type="EMBL" id="FRCS01000037">
    <property type="protein sequence ID" value="SHN48211.1"/>
    <property type="molecule type" value="Genomic_DNA"/>
</dbReference>
<evidence type="ECO:0000256" key="1">
    <source>
        <dbReference type="SAM" id="MobiDB-lite"/>
    </source>
</evidence>
<sequence>MSSPLPTGDRMDLDNLPDYWQVLSGELRDVERLPPLNTHRLLSARAFDESQVAGPRTYMAVTRYLNVARDNHEALLALLEHRGATLWAPWSLLRPTFEAAFYATWILDPEQGKERRVRGLRCEVRDFRERRNHRAAFKILPELRDAIDEAERREGATSLRTYKDEAAKLGVDFDGVQQARSAEPPATPQSEAPVVRPSDGEASATGFPGSAWRPPCRTAWRRGLMG</sequence>
<evidence type="ECO:0000313" key="3">
    <source>
        <dbReference type="Proteomes" id="UP000184440"/>
    </source>
</evidence>
<keyword evidence="3" id="KW-1185">Reference proteome</keyword>
<evidence type="ECO:0000313" key="2">
    <source>
        <dbReference type="EMBL" id="SHN48211.1"/>
    </source>
</evidence>
<dbReference type="RefSeq" id="WP_143175819.1">
    <property type="nucleotide sequence ID" value="NZ_FRCS01000037.1"/>
</dbReference>
<proteinExistence type="predicted"/>